<dbReference type="Pfam" id="PF05116">
    <property type="entry name" value="S6PP"/>
    <property type="match status" value="1"/>
</dbReference>
<evidence type="ECO:0000313" key="3">
    <source>
        <dbReference type="Proteomes" id="UP000087766"/>
    </source>
</evidence>
<dbReference type="RefSeq" id="XP_022634017.1">
    <property type="nucleotide sequence ID" value="XM_022778296.1"/>
</dbReference>
<name>A0A3Q0EU84_VIGRR</name>
<dbReference type="OrthoDB" id="1704087at2759"/>
<dbReference type="Gene3D" id="3.40.50.1000">
    <property type="entry name" value="HAD superfamily/HAD-like"/>
    <property type="match status" value="1"/>
</dbReference>
<dbReference type="Proteomes" id="UP000087766">
    <property type="component" value="Unplaced"/>
</dbReference>
<organism evidence="3 5">
    <name type="scientific">Vigna radiata var. radiata</name>
    <name type="common">Mung bean</name>
    <name type="synonym">Phaseolus aureus</name>
    <dbReference type="NCBI Taxonomy" id="3916"/>
    <lineage>
        <taxon>Eukaryota</taxon>
        <taxon>Viridiplantae</taxon>
        <taxon>Streptophyta</taxon>
        <taxon>Embryophyta</taxon>
        <taxon>Tracheophyta</taxon>
        <taxon>Spermatophyta</taxon>
        <taxon>Magnoliopsida</taxon>
        <taxon>eudicotyledons</taxon>
        <taxon>Gunneridae</taxon>
        <taxon>Pentapetalae</taxon>
        <taxon>rosids</taxon>
        <taxon>fabids</taxon>
        <taxon>Fabales</taxon>
        <taxon>Fabaceae</taxon>
        <taxon>Papilionoideae</taxon>
        <taxon>50 kb inversion clade</taxon>
        <taxon>NPAAA clade</taxon>
        <taxon>indigoferoid/millettioid clade</taxon>
        <taxon>Phaseoleae</taxon>
        <taxon>Vigna</taxon>
    </lineage>
</organism>
<dbReference type="KEGG" id="vra:106755407"/>
<dbReference type="PANTHER" id="PTHR46521:SF8">
    <property type="entry name" value="SUCROSE-PHOSPHATASE 3A-RELATED"/>
    <property type="match status" value="1"/>
</dbReference>
<evidence type="ECO:0000313" key="5">
    <source>
        <dbReference type="RefSeq" id="XP_022634019.1"/>
    </source>
</evidence>
<sequence length="189" mass="21670">MDNTIWVYSPHRKGAQYPNIPILDSYIYLMGEAANICLFHVHSKYLSLKFDSNCIYRHDSLLVFSIGRSPTVYGYSRKQKPLLTPNITIMFVGTENTYGESMVANDGWKQYLDHKWDRDVVLEETTKFPELTMQVLTAVRNRTTASQGQLLFGKREGPKCRQSSLNTFGETWVWANHGDGISILLKLLV</sequence>
<dbReference type="STRING" id="3916.A0A3Q0EU84"/>
<proteinExistence type="predicted"/>
<dbReference type="InterPro" id="IPR006380">
    <property type="entry name" value="SPP-like_dom"/>
</dbReference>
<dbReference type="PANTHER" id="PTHR46521">
    <property type="entry name" value="SUCROSE-PHOSPHATASE 2-RELATED"/>
    <property type="match status" value="1"/>
</dbReference>
<evidence type="ECO:0000259" key="2">
    <source>
        <dbReference type="Pfam" id="PF05116"/>
    </source>
</evidence>
<gene>
    <name evidence="5" type="primary">LOC106755410</name>
    <name evidence="4" type="synonym">LOC106755407</name>
</gene>
<dbReference type="InterPro" id="IPR051518">
    <property type="entry name" value="Sucrose_Phosphatase"/>
</dbReference>
<dbReference type="Gene3D" id="3.90.1070.10">
    <property type="match status" value="1"/>
</dbReference>
<keyword evidence="1" id="KW-0378">Hydrolase</keyword>
<accession>A0A3Q0EU84</accession>
<keyword evidence="3" id="KW-1185">Reference proteome</keyword>
<protein>
    <submittedName>
        <fullName evidence="4 5">Probable sucrose-phosphatase 3b</fullName>
    </submittedName>
</protein>
<feature type="domain" description="Sucrose phosphatase-like" evidence="2">
    <location>
        <begin position="56"/>
        <end position="135"/>
    </location>
</feature>
<dbReference type="InterPro" id="IPR023214">
    <property type="entry name" value="HAD_sf"/>
</dbReference>
<dbReference type="RefSeq" id="XP_022634019.1">
    <property type="nucleotide sequence ID" value="XM_022778298.1"/>
</dbReference>
<reference evidence="4 5" key="1">
    <citation type="submission" date="2025-04" db="UniProtKB">
        <authorList>
            <consortium name="RefSeq"/>
        </authorList>
    </citation>
    <scope>IDENTIFICATION</scope>
    <source>
        <tissue evidence="4 5">Leaf</tissue>
    </source>
</reference>
<evidence type="ECO:0000313" key="4">
    <source>
        <dbReference type="RefSeq" id="XP_022634017.1"/>
    </source>
</evidence>
<dbReference type="GO" id="GO:0016787">
    <property type="term" value="F:hydrolase activity"/>
    <property type="evidence" value="ECO:0007669"/>
    <property type="project" value="UniProtKB-KW"/>
</dbReference>
<dbReference type="KEGG" id="vra:106755410"/>
<dbReference type="GeneID" id="106755410"/>
<evidence type="ECO:0000256" key="1">
    <source>
        <dbReference type="ARBA" id="ARBA00022801"/>
    </source>
</evidence>
<dbReference type="AlphaFoldDB" id="A0A3Q0EU84"/>